<organism evidence="1 2">
    <name type="scientific">Homarus americanus</name>
    <name type="common">American lobster</name>
    <dbReference type="NCBI Taxonomy" id="6706"/>
    <lineage>
        <taxon>Eukaryota</taxon>
        <taxon>Metazoa</taxon>
        <taxon>Ecdysozoa</taxon>
        <taxon>Arthropoda</taxon>
        <taxon>Crustacea</taxon>
        <taxon>Multicrustacea</taxon>
        <taxon>Malacostraca</taxon>
        <taxon>Eumalacostraca</taxon>
        <taxon>Eucarida</taxon>
        <taxon>Decapoda</taxon>
        <taxon>Pleocyemata</taxon>
        <taxon>Astacidea</taxon>
        <taxon>Nephropoidea</taxon>
        <taxon>Nephropidae</taxon>
        <taxon>Homarus</taxon>
    </lineage>
</organism>
<keyword evidence="2" id="KW-1185">Reference proteome</keyword>
<protein>
    <submittedName>
        <fullName evidence="1">Uncharacterized protein</fullName>
    </submittedName>
</protein>
<comment type="caution">
    <text evidence="1">The sequence shown here is derived from an EMBL/GenBank/DDBJ whole genome shotgun (WGS) entry which is preliminary data.</text>
</comment>
<gene>
    <name evidence="1" type="ORF">Hamer_G016884</name>
</gene>
<evidence type="ECO:0000313" key="1">
    <source>
        <dbReference type="EMBL" id="KAG7168239.1"/>
    </source>
</evidence>
<evidence type="ECO:0000313" key="2">
    <source>
        <dbReference type="Proteomes" id="UP000747542"/>
    </source>
</evidence>
<sequence length="75" mass="8623">MDLEEKSTGWKADKRSEINIPNILKEITKRPSEMRAACPSRFTRKELARVRKKFKGATTATVKLRSNGEPPRLPR</sequence>
<dbReference type="EMBL" id="JAHLQT010020459">
    <property type="protein sequence ID" value="KAG7168239.1"/>
    <property type="molecule type" value="Genomic_DNA"/>
</dbReference>
<proteinExistence type="predicted"/>
<dbReference type="Proteomes" id="UP000747542">
    <property type="component" value="Unassembled WGS sequence"/>
</dbReference>
<name>A0A8J5K640_HOMAM</name>
<dbReference type="AlphaFoldDB" id="A0A8J5K640"/>
<reference evidence="1" key="1">
    <citation type="journal article" date="2021" name="Sci. Adv.">
        <title>The American lobster genome reveals insights on longevity, neural, and immune adaptations.</title>
        <authorList>
            <person name="Polinski J.M."/>
            <person name="Zimin A.V."/>
            <person name="Clark K.F."/>
            <person name="Kohn A.B."/>
            <person name="Sadowski N."/>
            <person name="Timp W."/>
            <person name="Ptitsyn A."/>
            <person name="Khanna P."/>
            <person name="Romanova D.Y."/>
            <person name="Williams P."/>
            <person name="Greenwood S.J."/>
            <person name="Moroz L.L."/>
            <person name="Walt D.R."/>
            <person name="Bodnar A.G."/>
        </authorList>
    </citation>
    <scope>NUCLEOTIDE SEQUENCE</scope>
    <source>
        <strain evidence="1">GMGI-L3</strain>
    </source>
</reference>
<accession>A0A8J5K640</accession>